<keyword evidence="5 7" id="KW-0054">Arabinose catabolism</keyword>
<reference evidence="12" key="1">
    <citation type="submission" date="2021-01" db="EMBL/GenBank/DDBJ databases">
        <title>Fulvivirga kasyanovii gen. nov., sp nov., a novel member of the phylum Bacteroidetes isolated from seawater in a mussel farm.</title>
        <authorList>
            <person name="Zhao L.-H."/>
            <person name="Wang Z.-J."/>
        </authorList>
    </citation>
    <scope>NUCLEOTIDE SEQUENCE</scope>
    <source>
        <strain evidence="12">2943</strain>
    </source>
</reference>
<gene>
    <name evidence="7" type="primary">araB</name>
    <name evidence="12" type="ORF">JL102_08110</name>
</gene>
<evidence type="ECO:0000259" key="11">
    <source>
        <dbReference type="Pfam" id="PF02782"/>
    </source>
</evidence>
<evidence type="ECO:0000256" key="2">
    <source>
        <dbReference type="ARBA" id="ARBA00022741"/>
    </source>
</evidence>
<dbReference type="NCBIfam" id="TIGR01234">
    <property type="entry name" value="L-ribulokinase"/>
    <property type="match status" value="1"/>
</dbReference>
<dbReference type="Pfam" id="PF00370">
    <property type="entry name" value="FGGY_N"/>
    <property type="match status" value="1"/>
</dbReference>
<comment type="pathway">
    <text evidence="7 9">Carbohydrate degradation; L-arabinose degradation via L-ribulose; D-xylulose 5-phosphate from L-arabinose (bacterial route): step 2/3.</text>
</comment>
<dbReference type="Proteomes" id="UP000659388">
    <property type="component" value="Unassembled WGS sequence"/>
</dbReference>
<dbReference type="RefSeq" id="WP_202243880.1">
    <property type="nucleotide sequence ID" value="NZ_JAESIY010000004.1"/>
</dbReference>
<dbReference type="GO" id="GO:0008741">
    <property type="term" value="F:ribulokinase activity"/>
    <property type="evidence" value="ECO:0007669"/>
    <property type="project" value="UniProtKB-UniRule"/>
</dbReference>
<evidence type="ECO:0000313" key="12">
    <source>
        <dbReference type="EMBL" id="MBL3656089.1"/>
    </source>
</evidence>
<sequence>MKNDYVIGLDFGTDSVRAVLINAANGEELASHVHWYERWKQKKYCKPEDNQFRQHPLDHIEGLEATIKEVVKQSKIAPELIKGISIDTTGSSPVPMYKDGRPLALVEGFEENPNAMMVLWKDHTAIDEAAEINQLAKSWGGEDFTKYEGGIYSSEWFWAKILHIIREDQSISDNAWTWMEHCDLMTYWIIADTDMPSFKRSRCAAGHKAMWHADWGGLPEDDFLSKLDPRLITLKSNLYKETYTSDQVAGKLSKEWAEKLGLTENTIVTVGTFDAHSGAVGAEVEEHTLVRVMGTSTCDIIVASNKAVEDKLVEGICGQVDGSVIPGMVGLEAGQSAFGDVLAWFGDILNWPVNHLLAQSELIDEDTKTKLVAEIKNNLIKDLSLAAEKISVSESAPVALDWVNGRRTPDANQALKGAMMNLTLGTQAPHIFRALVEAICFGAKNIVDRFVNEGVRIDKVVGIGGVAKKSPFIMQTLANVLNMPIKIAVSEQAPALGAAMYAAVAAGVYSNIQEASRHMGSGFEAEYLPQADQVELYKGLFDKYSKLGAFVESMTLKNQKEQIHE</sequence>
<comment type="caution">
    <text evidence="12">The sequence shown here is derived from an EMBL/GenBank/DDBJ whole genome shotgun (WGS) entry which is preliminary data.</text>
</comment>
<dbReference type="InterPro" id="IPR000577">
    <property type="entry name" value="Carb_kinase_FGGY"/>
</dbReference>
<evidence type="ECO:0000256" key="7">
    <source>
        <dbReference type="HAMAP-Rule" id="MF_00520"/>
    </source>
</evidence>
<evidence type="ECO:0000256" key="5">
    <source>
        <dbReference type="ARBA" id="ARBA00022935"/>
    </source>
</evidence>
<evidence type="ECO:0000259" key="10">
    <source>
        <dbReference type="Pfam" id="PF00370"/>
    </source>
</evidence>
<keyword evidence="3 7" id="KW-0418">Kinase</keyword>
<comment type="catalytic activity">
    <reaction evidence="7">
        <text>D-ribulose + ATP = D-ribulose 5-phosphate + ADP + H(+)</text>
        <dbReference type="Rhea" id="RHEA:17601"/>
        <dbReference type="ChEBI" id="CHEBI:15378"/>
        <dbReference type="ChEBI" id="CHEBI:17173"/>
        <dbReference type="ChEBI" id="CHEBI:30616"/>
        <dbReference type="ChEBI" id="CHEBI:58121"/>
        <dbReference type="ChEBI" id="CHEBI:456216"/>
        <dbReference type="EC" id="2.7.1.16"/>
    </reaction>
</comment>
<dbReference type="AlphaFoldDB" id="A0A937F877"/>
<dbReference type="InterPro" id="IPR018485">
    <property type="entry name" value="FGGY_C"/>
</dbReference>
<dbReference type="Pfam" id="PF02782">
    <property type="entry name" value="FGGY_C"/>
    <property type="match status" value="1"/>
</dbReference>
<feature type="domain" description="Carbohydrate kinase FGGY C-terminal" evidence="11">
    <location>
        <begin position="292"/>
        <end position="506"/>
    </location>
</feature>
<evidence type="ECO:0000256" key="9">
    <source>
        <dbReference type="RuleBase" id="RU003455"/>
    </source>
</evidence>
<evidence type="ECO:0000313" key="13">
    <source>
        <dbReference type="Proteomes" id="UP000659388"/>
    </source>
</evidence>
<keyword evidence="6 7" id="KW-0119">Carbohydrate metabolism</keyword>
<dbReference type="InterPro" id="IPR018484">
    <property type="entry name" value="FGGY_N"/>
</dbReference>
<protein>
    <recommendedName>
        <fullName evidence="7 8">Ribulokinase</fullName>
        <ecNumber evidence="7 8">2.7.1.16</ecNumber>
    </recommendedName>
</protein>
<evidence type="ECO:0000256" key="6">
    <source>
        <dbReference type="ARBA" id="ARBA00023277"/>
    </source>
</evidence>
<accession>A0A937F877</accession>
<dbReference type="CDD" id="cd07781">
    <property type="entry name" value="ASKHA_NBD_FGGY_L-RBK"/>
    <property type="match status" value="1"/>
</dbReference>
<evidence type="ECO:0000256" key="1">
    <source>
        <dbReference type="ARBA" id="ARBA00022679"/>
    </source>
</evidence>
<evidence type="ECO:0000256" key="4">
    <source>
        <dbReference type="ARBA" id="ARBA00022840"/>
    </source>
</evidence>
<dbReference type="Gene3D" id="3.30.420.40">
    <property type="match status" value="1"/>
</dbReference>
<dbReference type="SUPFAM" id="SSF53067">
    <property type="entry name" value="Actin-like ATPase domain"/>
    <property type="match status" value="2"/>
</dbReference>
<comment type="similarity">
    <text evidence="7 9">Belongs to the ribulokinase family.</text>
</comment>
<dbReference type="InterPro" id="IPR005929">
    <property type="entry name" value="Ribulokinase"/>
</dbReference>
<dbReference type="GO" id="GO:0019150">
    <property type="term" value="F:D-ribulokinase activity"/>
    <property type="evidence" value="ECO:0007669"/>
    <property type="project" value="TreeGrafter"/>
</dbReference>
<name>A0A937F877_9BACT</name>
<keyword evidence="13" id="KW-1185">Reference proteome</keyword>
<organism evidence="12 13">
    <name type="scientific">Fulvivirga sediminis</name>
    <dbReference type="NCBI Taxonomy" id="2803949"/>
    <lineage>
        <taxon>Bacteria</taxon>
        <taxon>Pseudomonadati</taxon>
        <taxon>Bacteroidota</taxon>
        <taxon>Cytophagia</taxon>
        <taxon>Cytophagales</taxon>
        <taxon>Fulvivirgaceae</taxon>
        <taxon>Fulvivirga</taxon>
    </lineage>
</organism>
<keyword evidence="2 7" id="KW-0547">Nucleotide-binding</keyword>
<proteinExistence type="inferred from homology"/>
<dbReference type="EMBL" id="JAESIY010000004">
    <property type="protein sequence ID" value="MBL3656089.1"/>
    <property type="molecule type" value="Genomic_DNA"/>
</dbReference>
<keyword evidence="1 7" id="KW-0808">Transferase</keyword>
<dbReference type="GO" id="GO:0005524">
    <property type="term" value="F:ATP binding"/>
    <property type="evidence" value="ECO:0007669"/>
    <property type="project" value="UniProtKB-UniRule"/>
</dbReference>
<dbReference type="HAMAP" id="MF_00520">
    <property type="entry name" value="Ribulokinase"/>
    <property type="match status" value="1"/>
</dbReference>
<dbReference type="GO" id="GO:0005737">
    <property type="term" value="C:cytoplasm"/>
    <property type="evidence" value="ECO:0007669"/>
    <property type="project" value="TreeGrafter"/>
</dbReference>
<dbReference type="EC" id="2.7.1.16" evidence="7 8"/>
<dbReference type="PANTHER" id="PTHR43435:SF4">
    <property type="entry name" value="FGGY CARBOHYDRATE KINASE DOMAIN-CONTAINING PROTEIN"/>
    <property type="match status" value="1"/>
</dbReference>
<dbReference type="GO" id="GO:0019569">
    <property type="term" value="P:L-arabinose catabolic process to D-xylulose 5-phosphate"/>
    <property type="evidence" value="ECO:0007669"/>
    <property type="project" value="UniProtKB-UniRule"/>
</dbReference>
<comment type="catalytic activity">
    <reaction evidence="7 9">
        <text>L-ribulose + ATP = L-ribulose 5-phosphate + ADP + H(+)</text>
        <dbReference type="Rhea" id="RHEA:22072"/>
        <dbReference type="ChEBI" id="CHEBI:15378"/>
        <dbReference type="ChEBI" id="CHEBI:16880"/>
        <dbReference type="ChEBI" id="CHEBI:30616"/>
        <dbReference type="ChEBI" id="CHEBI:58226"/>
        <dbReference type="ChEBI" id="CHEBI:456216"/>
        <dbReference type="EC" id="2.7.1.16"/>
    </reaction>
</comment>
<keyword evidence="4 7" id="KW-0067">ATP-binding</keyword>
<dbReference type="PANTHER" id="PTHR43435">
    <property type="entry name" value="RIBULOKINASE"/>
    <property type="match status" value="1"/>
</dbReference>
<evidence type="ECO:0000256" key="8">
    <source>
        <dbReference type="NCBIfam" id="TIGR01234"/>
    </source>
</evidence>
<dbReference type="NCBIfam" id="NF003154">
    <property type="entry name" value="PRK04123.1"/>
    <property type="match status" value="1"/>
</dbReference>
<dbReference type="Gene3D" id="1.20.58.2240">
    <property type="match status" value="1"/>
</dbReference>
<dbReference type="PIRSF" id="PIRSF000538">
    <property type="entry name" value="GlpK"/>
    <property type="match status" value="1"/>
</dbReference>
<feature type="domain" description="Carbohydrate kinase FGGY N-terminal" evidence="10">
    <location>
        <begin position="5"/>
        <end position="281"/>
    </location>
</feature>
<dbReference type="InterPro" id="IPR043129">
    <property type="entry name" value="ATPase_NBD"/>
</dbReference>
<evidence type="ECO:0000256" key="3">
    <source>
        <dbReference type="ARBA" id="ARBA00022777"/>
    </source>
</evidence>